<dbReference type="SUPFAM" id="SSF57802">
    <property type="entry name" value="Rubredoxin-like"/>
    <property type="match status" value="1"/>
</dbReference>
<dbReference type="Pfam" id="PF07992">
    <property type="entry name" value="Pyr_redox_2"/>
    <property type="match status" value="1"/>
</dbReference>
<evidence type="ECO:0000256" key="1">
    <source>
        <dbReference type="ARBA" id="ARBA00001974"/>
    </source>
</evidence>
<dbReference type="InterPro" id="IPR023753">
    <property type="entry name" value="FAD/NAD-binding_dom"/>
</dbReference>
<dbReference type="PROSITE" id="PS50903">
    <property type="entry name" value="RUBREDOXIN_LIKE"/>
    <property type="match status" value="1"/>
</dbReference>
<dbReference type="SUPFAM" id="SSF51905">
    <property type="entry name" value="FAD/NAD(P)-binding domain"/>
    <property type="match status" value="1"/>
</dbReference>
<feature type="domain" description="Rubredoxin-like" evidence="9">
    <location>
        <begin position="20"/>
        <end position="71"/>
    </location>
</feature>
<evidence type="ECO:0000259" key="9">
    <source>
        <dbReference type="PROSITE" id="PS50903"/>
    </source>
</evidence>
<organism evidence="10 11">
    <name type="scientific">Methylopila henanensis</name>
    <dbReference type="NCBI Taxonomy" id="873516"/>
    <lineage>
        <taxon>Bacteria</taxon>
        <taxon>Pseudomonadati</taxon>
        <taxon>Pseudomonadota</taxon>
        <taxon>Alphaproteobacteria</taxon>
        <taxon>Hyphomicrobiales</taxon>
        <taxon>Methylopilaceae</taxon>
        <taxon>Methylopila</taxon>
    </lineage>
</organism>
<evidence type="ECO:0000256" key="2">
    <source>
        <dbReference type="ARBA" id="ARBA00006442"/>
    </source>
</evidence>
<comment type="cofactor">
    <cofactor evidence="1">
        <name>FAD</name>
        <dbReference type="ChEBI" id="CHEBI:57692"/>
    </cofactor>
</comment>
<dbReference type="InterPro" id="IPR050260">
    <property type="entry name" value="FAD-bd_OxRdtase"/>
</dbReference>
<dbReference type="InterPro" id="IPR024935">
    <property type="entry name" value="Rubredoxin_dom"/>
</dbReference>
<evidence type="ECO:0000313" key="10">
    <source>
        <dbReference type="EMBL" id="MFD1702571.1"/>
    </source>
</evidence>
<accession>A0ABW4K4Y4</accession>
<keyword evidence="8" id="KW-0408">Iron</keyword>
<keyword evidence="7" id="KW-0249">Electron transport</keyword>
<dbReference type="EMBL" id="JBHUER010000003">
    <property type="protein sequence ID" value="MFD1702571.1"/>
    <property type="molecule type" value="Genomic_DNA"/>
</dbReference>
<evidence type="ECO:0000313" key="11">
    <source>
        <dbReference type="Proteomes" id="UP001597308"/>
    </source>
</evidence>
<evidence type="ECO:0000256" key="7">
    <source>
        <dbReference type="ARBA" id="ARBA00022982"/>
    </source>
</evidence>
<dbReference type="InterPro" id="IPR024934">
    <property type="entry name" value="Rubredoxin-like_dom"/>
</dbReference>
<gene>
    <name evidence="10" type="ORF">ACFSCV_06085</name>
</gene>
<comment type="caution">
    <text evidence="10">The sequence shown here is derived from an EMBL/GenBank/DDBJ whole genome shotgun (WGS) entry which is preliminary data.</text>
</comment>
<dbReference type="Gene3D" id="3.50.50.60">
    <property type="entry name" value="FAD/NAD(P)-binding domain"/>
    <property type="match status" value="2"/>
</dbReference>
<dbReference type="CDD" id="cd00730">
    <property type="entry name" value="rubredoxin"/>
    <property type="match status" value="1"/>
</dbReference>
<keyword evidence="6" id="KW-0274">FAD</keyword>
<evidence type="ECO:0000256" key="6">
    <source>
        <dbReference type="ARBA" id="ARBA00022827"/>
    </source>
</evidence>
<keyword evidence="4" id="KW-0285">Flavoprotein</keyword>
<dbReference type="InterPro" id="IPR036188">
    <property type="entry name" value="FAD/NAD-bd_sf"/>
</dbReference>
<dbReference type="Gene3D" id="2.20.28.10">
    <property type="match status" value="1"/>
</dbReference>
<reference evidence="11" key="1">
    <citation type="journal article" date="2019" name="Int. J. Syst. Evol. Microbiol.">
        <title>The Global Catalogue of Microorganisms (GCM) 10K type strain sequencing project: providing services to taxonomists for standard genome sequencing and annotation.</title>
        <authorList>
            <consortium name="The Broad Institute Genomics Platform"/>
            <consortium name="The Broad Institute Genome Sequencing Center for Infectious Disease"/>
            <person name="Wu L."/>
            <person name="Ma J."/>
        </authorList>
    </citation>
    <scope>NUCLEOTIDE SEQUENCE [LARGE SCALE GENOMIC DNA]</scope>
    <source>
        <strain evidence="11">KCTC 23707</strain>
    </source>
</reference>
<name>A0ABW4K4Y4_9HYPH</name>
<evidence type="ECO:0000256" key="5">
    <source>
        <dbReference type="ARBA" id="ARBA00022723"/>
    </source>
</evidence>
<dbReference type="RefSeq" id="WP_378797990.1">
    <property type="nucleotide sequence ID" value="NZ_JBHUER010000003.1"/>
</dbReference>
<keyword evidence="3" id="KW-0813">Transport</keyword>
<dbReference type="PANTHER" id="PTHR43429:SF3">
    <property type="entry name" value="NITRITE REDUCTASE [NAD(P)H]"/>
    <property type="match status" value="1"/>
</dbReference>
<sequence>MNAGTAIPAVIEPTDGLGPWRRYICRVCGLIYDEAEGDLDSGIAPGTRFDDIPDDWECPICNVTKADFDPLVPRAAVIAPQAATPVSRTSGVVIVGAGTAGWSAAEAIRALDPATPITVVTACSGDVYYKPELSVALTRGATPSSLRRETGAQAAARLGVRLMKETFAVGLSPASGTLRTTRGTVRFSDLVLAQGARSAAPACLPARLCWRVNDLAAWSGLHAALSCGPQRVAIVGAGMVGCELAEDLAGAGHDVTLIGIEELPLLAMLPRPAAERLAAGFSKIGVRFIGGRAVGKVERIDERLRLTLASGETVEADQIVAATGLATEPRLARSGGLAFDRGIVVDPKTMRTSAEHVYALGDCVTIVGAPCRFVEPIRRQAEAIANAILKRDHCGYVHRAPVIRLKTRSTPVVIEGAPSTAGEWRVLQDDADALVMEQWAGGARVARLAA</sequence>
<dbReference type="PRINTS" id="PR00368">
    <property type="entry name" value="FADPNR"/>
</dbReference>
<dbReference type="Pfam" id="PF00301">
    <property type="entry name" value="Rubredoxin"/>
    <property type="match status" value="1"/>
</dbReference>
<dbReference type="PRINTS" id="PR00163">
    <property type="entry name" value="RUBREDOXIN"/>
</dbReference>
<dbReference type="PRINTS" id="PR00411">
    <property type="entry name" value="PNDRDTASEI"/>
</dbReference>
<comment type="similarity">
    <text evidence="2">Belongs to the FAD-dependent oxidoreductase family.</text>
</comment>
<protein>
    <submittedName>
        <fullName evidence="10">FAD-dependent oxidoreductase</fullName>
    </submittedName>
</protein>
<keyword evidence="5" id="KW-0479">Metal-binding</keyword>
<keyword evidence="11" id="KW-1185">Reference proteome</keyword>
<proteinExistence type="inferred from homology"/>
<evidence type="ECO:0000256" key="3">
    <source>
        <dbReference type="ARBA" id="ARBA00022448"/>
    </source>
</evidence>
<evidence type="ECO:0000256" key="8">
    <source>
        <dbReference type="ARBA" id="ARBA00023004"/>
    </source>
</evidence>
<evidence type="ECO:0000256" key="4">
    <source>
        <dbReference type="ARBA" id="ARBA00022630"/>
    </source>
</evidence>
<dbReference type="Proteomes" id="UP001597308">
    <property type="component" value="Unassembled WGS sequence"/>
</dbReference>
<dbReference type="PANTHER" id="PTHR43429">
    <property type="entry name" value="PYRIDINE NUCLEOTIDE-DISULFIDE OXIDOREDUCTASE DOMAIN-CONTAINING"/>
    <property type="match status" value="1"/>
</dbReference>